<evidence type="ECO:0000313" key="2">
    <source>
        <dbReference type="EMBL" id="GBE59134.1"/>
    </source>
</evidence>
<organism evidence="2 3">
    <name type="scientific">Babesia ovata</name>
    <dbReference type="NCBI Taxonomy" id="189622"/>
    <lineage>
        <taxon>Eukaryota</taxon>
        <taxon>Sar</taxon>
        <taxon>Alveolata</taxon>
        <taxon>Apicomplexa</taxon>
        <taxon>Aconoidasida</taxon>
        <taxon>Piroplasmida</taxon>
        <taxon>Babesiidae</taxon>
        <taxon>Babesia</taxon>
    </lineage>
</organism>
<dbReference type="EMBL" id="BDSA01000001">
    <property type="protein sequence ID" value="GBE59134.1"/>
    <property type="molecule type" value="Genomic_DNA"/>
</dbReference>
<evidence type="ECO:0000256" key="1">
    <source>
        <dbReference type="SAM" id="Phobius"/>
    </source>
</evidence>
<keyword evidence="1" id="KW-1133">Transmembrane helix</keyword>
<dbReference type="AlphaFoldDB" id="A0A2H6K816"/>
<evidence type="ECO:0000313" key="3">
    <source>
        <dbReference type="Proteomes" id="UP000236319"/>
    </source>
</evidence>
<proteinExistence type="predicted"/>
<sequence>MVSGPHVTAASASRGYDDAEHYVTYSNINGNGQHTVSVSRQAHPSRSPGIFGVGVRRFSTTDGTSTPISWYYSVPDSRSGNGSVTPMSDTPYEHEVILRSYFYGQLADVMRRSIWWTIMGVMIASLTQQHNSITTSRTIFNAAVLFGSLFADLIAESMTIRKLLCSTLLWRLSIWAIFLPASYCFFVVGNIFMVLLAGGYVGWLSRGLIQHV</sequence>
<name>A0A2H6K816_9APIC</name>
<dbReference type="GeneID" id="39872904"/>
<dbReference type="RefSeq" id="XP_028865377.1">
    <property type="nucleotide sequence ID" value="XM_029009544.1"/>
</dbReference>
<accession>A0A2H6K816</accession>
<dbReference type="OrthoDB" id="342705at2759"/>
<gene>
    <name evidence="2" type="ORF">BOVATA_006270</name>
</gene>
<protein>
    <submittedName>
        <fullName evidence="2">Uncharacterized protein</fullName>
    </submittedName>
</protein>
<keyword evidence="1" id="KW-0472">Membrane</keyword>
<keyword evidence="3" id="KW-1185">Reference proteome</keyword>
<feature type="transmembrane region" description="Helical" evidence="1">
    <location>
        <begin position="172"/>
        <end position="203"/>
    </location>
</feature>
<dbReference type="VEuPathDB" id="PiroplasmaDB:BOVATA_006270"/>
<comment type="caution">
    <text evidence="2">The sequence shown here is derived from an EMBL/GenBank/DDBJ whole genome shotgun (WGS) entry which is preliminary data.</text>
</comment>
<dbReference type="Proteomes" id="UP000236319">
    <property type="component" value="Unassembled WGS sequence"/>
</dbReference>
<keyword evidence="1" id="KW-0812">Transmembrane</keyword>
<reference evidence="2 3" key="1">
    <citation type="journal article" date="2017" name="BMC Genomics">
        <title>Whole-genome assembly of Babesia ovata and comparative genomics between closely related pathogens.</title>
        <authorList>
            <person name="Yamagishi J."/>
            <person name="Asada M."/>
            <person name="Hakimi H."/>
            <person name="Tanaka T.Q."/>
            <person name="Sugimoto C."/>
            <person name="Kawazu S."/>
        </authorList>
    </citation>
    <scope>NUCLEOTIDE SEQUENCE [LARGE SCALE GENOMIC DNA]</scope>
    <source>
        <strain evidence="2 3">Miyake</strain>
    </source>
</reference>
<feature type="transmembrane region" description="Helical" evidence="1">
    <location>
        <begin position="139"/>
        <end position="160"/>
    </location>
</feature>